<evidence type="ECO:0000313" key="2">
    <source>
        <dbReference type="EMBL" id="KPI84939.1"/>
    </source>
</evidence>
<evidence type="ECO:0000313" key="3">
    <source>
        <dbReference type="Proteomes" id="UP000038009"/>
    </source>
</evidence>
<dbReference type="EMBL" id="LJSK01000220">
    <property type="protein sequence ID" value="KPI84939.1"/>
    <property type="molecule type" value="Genomic_DNA"/>
</dbReference>
<sequence length="731" mass="74667">MSDVWRCEKCKRAKALTGPHLNGKSRVRSDCWPCGRKTTFVKDSADPKTAATAIPLPASLSVTPSNEAQAAAFQNIFVAATAAAAAAKTTAAATVTAKSPVFPFPATTRGSNANSNSGISSSNAVTTRFGTSGVLCNPTLNPVVSPASIKAFQNNYASATTAKYEGPAPASANINPSIPATSNRTTPGTAFSSAHATPPYVMESAAGTSPPFTFRLNANYIPSASAGGPSAAQAPLTGSTAAATTRTSGCALAPVSSSPADASNLLATHVKAKPLPSTAGAAPGAVASAVGSDARSAAEPSSTGTWTCMCCHKVKDLKGDHLRGKTTVRSDCWPCAKKQTFILTASGAVAAASASSHTRSVASAATPANASTVASSVSSNPFIALQMPAAPSRASTAATTTTSSACAVAPTGNPFLRSSSTPKPLPWVLPTIPPSTSTEESYLLHPGSADVASTAPPIANTAATTHNMSSATPAASSAPWIAAAIASTGGTEADVVTPYAAMARFDQQLLKSFRERLVGGTHLRAVWFDRVLYVITEDTLADAAATDFSTLSGEARQKPNDVAGAFGVLGRFAALFLAVEQKLASSRFRHIGRLFSPNEFAFAAACCYAGNFFAAEAAAAGTAASKFTVYGPKPDPTKLPSLWGRIVSGSPFAHCCVVSEDQRVAAAQTLYRRVSWLAAPQTMTATAIQLSVEAESTADVHGVDVVLLTSTMKLEELPQAVPLAQLPRSYA</sequence>
<feature type="region of interest" description="Disordered" evidence="1">
    <location>
        <begin position="168"/>
        <end position="192"/>
    </location>
</feature>
<dbReference type="Proteomes" id="UP000038009">
    <property type="component" value="Unassembled WGS sequence"/>
</dbReference>
<feature type="compositionally biased region" description="Polar residues" evidence="1">
    <location>
        <begin position="172"/>
        <end position="192"/>
    </location>
</feature>
<protein>
    <submittedName>
        <fullName evidence="2">Uncharacterized protein</fullName>
    </submittedName>
</protein>
<accession>A0A0N0P466</accession>
<evidence type="ECO:0000256" key="1">
    <source>
        <dbReference type="SAM" id="MobiDB-lite"/>
    </source>
</evidence>
<proteinExistence type="predicted"/>
<reference evidence="2 3" key="1">
    <citation type="journal article" date="2015" name="PLoS Pathog.">
        <title>Leptomonas seymouri: Adaptations to the Dixenous Life Cycle Analyzed by Genome Sequencing, Transcriptome Profiling and Co-infection with Leishmania donovani.</title>
        <authorList>
            <person name="Kraeva N."/>
            <person name="Butenko A."/>
            <person name="Hlavacova J."/>
            <person name="Kostygov A."/>
            <person name="Myskova J."/>
            <person name="Grybchuk D."/>
            <person name="Lestinova T."/>
            <person name="Votypka J."/>
            <person name="Volf P."/>
            <person name="Opperdoes F."/>
            <person name="Flegontov P."/>
            <person name="Lukes J."/>
            <person name="Yurchenko V."/>
        </authorList>
    </citation>
    <scope>NUCLEOTIDE SEQUENCE [LARGE SCALE GENOMIC DNA]</scope>
    <source>
        <strain evidence="2 3">ATCC 30220</strain>
    </source>
</reference>
<dbReference type="AlphaFoldDB" id="A0A0N0P466"/>
<comment type="caution">
    <text evidence="2">The sequence shown here is derived from an EMBL/GenBank/DDBJ whole genome shotgun (WGS) entry which is preliminary data.</text>
</comment>
<keyword evidence="3" id="KW-1185">Reference proteome</keyword>
<gene>
    <name evidence="2" type="ORF">ABL78_6006</name>
</gene>
<dbReference type="OMA" id="CAKKCTF"/>
<organism evidence="2 3">
    <name type="scientific">Leptomonas seymouri</name>
    <dbReference type="NCBI Taxonomy" id="5684"/>
    <lineage>
        <taxon>Eukaryota</taxon>
        <taxon>Discoba</taxon>
        <taxon>Euglenozoa</taxon>
        <taxon>Kinetoplastea</taxon>
        <taxon>Metakinetoplastina</taxon>
        <taxon>Trypanosomatida</taxon>
        <taxon>Trypanosomatidae</taxon>
        <taxon>Leishmaniinae</taxon>
        <taxon>Leptomonas</taxon>
    </lineage>
</organism>
<dbReference type="OrthoDB" id="273918at2759"/>
<dbReference type="VEuPathDB" id="TriTrypDB:Lsey_0220_0050"/>
<name>A0A0N0P466_LEPSE</name>